<organism evidence="2 3">
    <name type="scientific">Podospora aff. communis PSN243</name>
    <dbReference type="NCBI Taxonomy" id="3040156"/>
    <lineage>
        <taxon>Eukaryota</taxon>
        <taxon>Fungi</taxon>
        <taxon>Dikarya</taxon>
        <taxon>Ascomycota</taxon>
        <taxon>Pezizomycotina</taxon>
        <taxon>Sordariomycetes</taxon>
        <taxon>Sordariomycetidae</taxon>
        <taxon>Sordariales</taxon>
        <taxon>Podosporaceae</taxon>
        <taxon>Podospora</taxon>
    </lineage>
</organism>
<sequence length="87" mass="10002">MSRSIRRFRLSRTLLSWVCRLCVSLPVDSREVYAVVYTVLTDGNGPIFERRWDADQNRGGDSMDLTRALYEKKFIVLGALLALYTKA</sequence>
<accession>A0AAV9GGY1</accession>
<feature type="signal peptide" evidence="1">
    <location>
        <begin position="1"/>
        <end position="24"/>
    </location>
</feature>
<proteinExistence type="predicted"/>
<protein>
    <submittedName>
        <fullName evidence="2">Uncharacterized protein</fullName>
    </submittedName>
</protein>
<dbReference type="Proteomes" id="UP001321760">
    <property type="component" value="Unassembled WGS sequence"/>
</dbReference>
<name>A0AAV9GGY1_9PEZI</name>
<keyword evidence="1" id="KW-0732">Signal</keyword>
<keyword evidence="3" id="KW-1185">Reference proteome</keyword>
<comment type="caution">
    <text evidence="2">The sequence shown here is derived from an EMBL/GenBank/DDBJ whole genome shotgun (WGS) entry which is preliminary data.</text>
</comment>
<dbReference type="AlphaFoldDB" id="A0AAV9GGY1"/>
<reference evidence="2" key="2">
    <citation type="submission" date="2023-05" db="EMBL/GenBank/DDBJ databases">
        <authorList>
            <consortium name="Lawrence Berkeley National Laboratory"/>
            <person name="Steindorff A."/>
            <person name="Hensen N."/>
            <person name="Bonometti L."/>
            <person name="Westerberg I."/>
            <person name="Brannstrom I.O."/>
            <person name="Guillou S."/>
            <person name="Cros-Aarteil S."/>
            <person name="Calhoun S."/>
            <person name="Haridas S."/>
            <person name="Kuo A."/>
            <person name="Mondo S."/>
            <person name="Pangilinan J."/>
            <person name="Riley R."/>
            <person name="Labutti K."/>
            <person name="Andreopoulos B."/>
            <person name="Lipzen A."/>
            <person name="Chen C."/>
            <person name="Yanf M."/>
            <person name="Daum C."/>
            <person name="Ng V."/>
            <person name="Clum A."/>
            <person name="Ohm R."/>
            <person name="Martin F."/>
            <person name="Silar P."/>
            <person name="Natvig D."/>
            <person name="Lalanne C."/>
            <person name="Gautier V."/>
            <person name="Ament-Velasquez S.L."/>
            <person name="Kruys A."/>
            <person name="Hutchinson M.I."/>
            <person name="Powell A.J."/>
            <person name="Barry K."/>
            <person name="Miller A.N."/>
            <person name="Grigoriev I.V."/>
            <person name="Debuchy R."/>
            <person name="Gladieux P."/>
            <person name="Thoren M.H."/>
            <person name="Johannesson H."/>
        </authorList>
    </citation>
    <scope>NUCLEOTIDE SEQUENCE</scope>
    <source>
        <strain evidence="2">PSN243</strain>
    </source>
</reference>
<feature type="chain" id="PRO_5043687239" evidence="1">
    <location>
        <begin position="25"/>
        <end position="87"/>
    </location>
</feature>
<gene>
    <name evidence="2" type="ORF">QBC34DRAFT_411437</name>
</gene>
<reference evidence="2" key="1">
    <citation type="journal article" date="2023" name="Mol. Phylogenet. Evol.">
        <title>Genome-scale phylogeny and comparative genomics of the fungal order Sordariales.</title>
        <authorList>
            <person name="Hensen N."/>
            <person name="Bonometti L."/>
            <person name="Westerberg I."/>
            <person name="Brannstrom I.O."/>
            <person name="Guillou S."/>
            <person name="Cros-Aarteil S."/>
            <person name="Calhoun S."/>
            <person name="Haridas S."/>
            <person name="Kuo A."/>
            <person name="Mondo S."/>
            <person name="Pangilinan J."/>
            <person name="Riley R."/>
            <person name="LaButti K."/>
            <person name="Andreopoulos B."/>
            <person name="Lipzen A."/>
            <person name="Chen C."/>
            <person name="Yan M."/>
            <person name="Daum C."/>
            <person name="Ng V."/>
            <person name="Clum A."/>
            <person name="Steindorff A."/>
            <person name="Ohm R.A."/>
            <person name="Martin F."/>
            <person name="Silar P."/>
            <person name="Natvig D.O."/>
            <person name="Lalanne C."/>
            <person name="Gautier V."/>
            <person name="Ament-Velasquez S.L."/>
            <person name="Kruys A."/>
            <person name="Hutchinson M.I."/>
            <person name="Powell A.J."/>
            <person name="Barry K."/>
            <person name="Miller A.N."/>
            <person name="Grigoriev I.V."/>
            <person name="Debuchy R."/>
            <person name="Gladieux P."/>
            <person name="Hiltunen Thoren M."/>
            <person name="Johannesson H."/>
        </authorList>
    </citation>
    <scope>NUCLEOTIDE SEQUENCE</scope>
    <source>
        <strain evidence="2">PSN243</strain>
    </source>
</reference>
<evidence type="ECO:0000313" key="2">
    <source>
        <dbReference type="EMBL" id="KAK4446557.1"/>
    </source>
</evidence>
<dbReference type="EMBL" id="MU865956">
    <property type="protein sequence ID" value="KAK4446557.1"/>
    <property type="molecule type" value="Genomic_DNA"/>
</dbReference>
<evidence type="ECO:0000256" key="1">
    <source>
        <dbReference type="SAM" id="SignalP"/>
    </source>
</evidence>
<evidence type="ECO:0000313" key="3">
    <source>
        <dbReference type="Proteomes" id="UP001321760"/>
    </source>
</evidence>